<reference evidence="2" key="1">
    <citation type="submission" date="2021-02" db="EMBL/GenBank/DDBJ databases">
        <authorList>
            <person name="Dougan E. K."/>
            <person name="Rhodes N."/>
            <person name="Thang M."/>
            <person name="Chan C."/>
        </authorList>
    </citation>
    <scope>NUCLEOTIDE SEQUENCE</scope>
</reference>
<dbReference type="AlphaFoldDB" id="A0A813K285"/>
<dbReference type="InterPro" id="IPR043502">
    <property type="entry name" value="DNA/RNA_pol_sf"/>
</dbReference>
<dbReference type="PANTHER" id="PTHR47027">
    <property type="entry name" value="REVERSE TRANSCRIPTASE DOMAIN-CONTAINING PROTEIN"/>
    <property type="match status" value="1"/>
</dbReference>
<accession>A0A813K285</accession>
<sequence length="529" mass="58393">MWDAKSYLPTPLLDPVLDESQGGFRWGSEEQVYVLTETLRLRQDLPTFCAFVDVKKAFDVAWRDGVLSSLAAAGVTGLLWSVLADLLDNTVSRARINGQLSEEWSDAEGVRQGSVLGPLLFNLLFNGAATAVRAACPGVPLSSVPDSPQVTLLMYADDVVILAASRREKKTVLMPWESQPVPFVSSYRYLGVVFQSSGSWRKHVEHVCGRGRRRFFQFIAWAENRQLHTGFRVSLFRSYVLPSVLFGSEFLDPSSIQQLDQRYRQWGRMLLHWPSGSPSSAVLGELGWWPAGVHAQERASGLFARLSRASASQGRRQLCARVFQHARVTAISWAYGVARAITSSGIPLPSEWGIGQGTPAAVAHAWRRCAARPMLHGAAQRAYQADVSASVSLQAFSRYQPRLSMNRLVFCASVRAEDAREWTLARCGHHSLSDGRSVRHLGVTQPCLCGHSHCTLLHVLRSCPLFSDLRSAWESVAQTITGTAPSGLEDGAFLELIFAASGLWGAPGLVRANIRMVSSMMRRHREYLA</sequence>
<feature type="domain" description="Reverse transcriptase" evidence="1">
    <location>
        <begin position="1"/>
        <end position="233"/>
    </location>
</feature>
<proteinExistence type="predicted"/>
<protein>
    <recommendedName>
        <fullName evidence="1">Reverse transcriptase domain-containing protein</fullName>
    </recommendedName>
</protein>
<dbReference type="EMBL" id="CAJNNW010027054">
    <property type="protein sequence ID" value="CAE8689305.1"/>
    <property type="molecule type" value="Genomic_DNA"/>
</dbReference>
<dbReference type="InterPro" id="IPR000477">
    <property type="entry name" value="RT_dom"/>
</dbReference>
<gene>
    <name evidence="2" type="ORF">PGLA2088_LOCUS26416</name>
</gene>
<evidence type="ECO:0000259" key="1">
    <source>
        <dbReference type="PROSITE" id="PS50878"/>
    </source>
</evidence>
<dbReference type="PROSITE" id="PS50878">
    <property type="entry name" value="RT_POL"/>
    <property type="match status" value="1"/>
</dbReference>
<organism evidence="2 3">
    <name type="scientific">Polarella glacialis</name>
    <name type="common">Dinoflagellate</name>
    <dbReference type="NCBI Taxonomy" id="89957"/>
    <lineage>
        <taxon>Eukaryota</taxon>
        <taxon>Sar</taxon>
        <taxon>Alveolata</taxon>
        <taxon>Dinophyceae</taxon>
        <taxon>Suessiales</taxon>
        <taxon>Suessiaceae</taxon>
        <taxon>Polarella</taxon>
    </lineage>
</organism>
<dbReference type="Proteomes" id="UP000626109">
    <property type="component" value="Unassembled WGS sequence"/>
</dbReference>
<dbReference type="PANTHER" id="PTHR47027:SF20">
    <property type="entry name" value="REVERSE TRANSCRIPTASE-LIKE PROTEIN WITH RNA-DIRECTED DNA POLYMERASE DOMAIN"/>
    <property type="match status" value="1"/>
</dbReference>
<dbReference type="Pfam" id="PF00078">
    <property type="entry name" value="RVT_1"/>
    <property type="match status" value="1"/>
</dbReference>
<evidence type="ECO:0000313" key="2">
    <source>
        <dbReference type="EMBL" id="CAE8689305.1"/>
    </source>
</evidence>
<name>A0A813K285_POLGL</name>
<evidence type="ECO:0000313" key="3">
    <source>
        <dbReference type="Proteomes" id="UP000626109"/>
    </source>
</evidence>
<comment type="caution">
    <text evidence="2">The sequence shown here is derived from an EMBL/GenBank/DDBJ whole genome shotgun (WGS) entry which is preliminary data.</text>
</comment>
<dbReference type="SUPFAM" id="SSF56672">
    <property type="entry name" value="DNA/RNA polymerases"/>
    <property type="match status" value="1"/>
</dbReference>